<dbReference type="InterPro" id="IPR018044">
    <property type="entry name" value="Peptidase_S11"/>
</dbReference>
<comment type="function">
    <text evidence="1">Removes C-terminal D-alanyl residues from sugar-peptide cell wall precursors.</text>
</comment>
<dbReference type="GO" id="GO:0008360">
    <property type="term" value="P:regulation of cell shape"/>
    <property type="evidence" value="ECO:0007669"/>
    <property type="project" value="UniProtKB-KW"/>
</dbReference>
<dbReference type="InterPro" id="IPR037167">
    <property type="entry name" value="Peptidase_S11_C_sf"/>
</dbReference>
<dbReference type="Gene3D" id="2.60.410.10">
    <property type="entry name" value="D-Ala-D-Ala carboxypeptidase, C-terminal domain"/>
    <property type="match status" value="1"/>
</dbReference>
<feature type="active site" evidence="13">
    <location>
        <position position="127"/>
    </location>
</feature>
<reference evidence="17 18" key="1">
    <citation type="submission" date="2016-10" db="EMBL/GenBank/DDBJ databases">
        <authorList>
            <person name="de Groot N.N."/>
        </authorList>
    </citation>
    <scope>NUCLEOTIDE SEQUENCE [LARGE SCALE GENOMIC DNA]</scope>
    <source>
        <strain evidence="17 18">DSM 44778</strain>
    </source>
</reference>
<feature type="active site" description="Proton acceptor" evidence="13">
    <location>
        <position position="70"/>
    </location>
</feature>
<evidence type="ECO:0000256" key="2">
    <source>
        <dbReference type="ARBA" id="ARBA00004752"/>
    </source>
</evidence>
<evidence type="ECO:0000256" key="10">
    <source>
        <dbReference type="ARBA" id="ARBA00022984"/>
    </source>
</evidence>
<dbReference type="EC" id="3.4.16.4" evidence="4"/>
<dbReference type="GO" id="GO:0009252">
    <property type="term" value="P:peptidoglycan biosynthetic process"/>
    <property type="evidence" value="ECO:0007669"/>
    <property type="project" value="UniProtKB-UniPathway"/>
</dbReference>
<evidence type="ECO:0000256" key="13">
    <source>
        <dbReference type="PIRSR" id="PIRSR618044-1"/>
    </source>
</evidence>
<keyword evidence="8" id="KW-0378">Hydrolase</keyword>
<keyword evidence="10" id="KW-0573">Peptidoglycan synthesis</keyword>
<evidence type="ECO:0000256" key="7">
    <source>
        <dbReference type="ARBA" id="ARBA00022729"/>
    </source>
</evidence>
<evidence type="ECO:0000256" key="5">
    <source>
        <dbReference type="ARBA" id="ARBA00022645"/>
    </source>
</evidence>
<evidence type="ECO:0000313" key="17">
    <source>
        <dbReference type="EMBL" id="SFI71050.1"/>
    </source>
</evidence>
<dbReference type="SMART" id="SM00936">
    <property type="entry name" value="PBP5_C"/>
    <property type="match status" value="1"/>
</dbReference>
<dbReference type="GO" id="GO:0009002">
    <property type="term" value="F:serine-type D-Ala-D-Ala carboxypeptidase activity"/>
    <property type="evidence" value="ECO:0007669"/>
    <property type="project" value="UniProtKB-EC"/>
</dbReference>
<evidence type="ECO:0000256" key="12">
    <source>
        <dbReference type="ARBA" id="ARBA00034000"/>
    </source>
</evidence>
<evidence type="ECO:0000256" key="11">
    <source>
        <dbReference type="ARBA" id="ARBA00023316"/>
    </source>
</evidence>
<dbReference type="Pfam" id="PF07943">
    <property type="entry name" value="PBP5_C"/>
    <property type="match status" value="1"/>
</dbReference>
<dbReference type="Proteomes" id="UP000199545">
    <property type="component" value="Unassembled WGS sequence"/>
</dbReference>
<dbReference type="EMBL" id="FORR01000001">
    <property type="protein sequence ID" value="SFI71050.1"/>
    <property type="molecule type" value="Genomic_DNA"/>
</dbReference>
<name>A0A1I3KFC7_9BACL</name>
<organism evidence="17 18">
    <name type="scientific">Thermoflavimicrobium dichotomicum</name>
    <dbReference type="NCBI Taxonomy" id="46223"/>
    <lineage>
        <taxon>Bacteria</taxon>
        <taxon>Bacillati</taxon>
        <taxon>Bacillota</taxon>
        <taxon>Bacilli</taxon>
        <taxon>Bacillales</taxon>
        <taxon>Thermoactinomycetaceae</taxon>
        <taxon>Thermoflavimicrobium</taxon>
    </lineage>
</organism>
<dbReference type="Pfam" id="PF00768">
    <property type="entry name" value="Peptidase_S11"/>
    <property type="match status" value="1"/>
</dbReference>
<dbReference type="InterPro" id="IPR001967">
    <property type="entry name" value="Peptidase_S11_N"/>
</dbReference>
<dbReference type="STRING" id="46223.SAMN05421852_101433"/>
<accession>A0A1I3KFC7</accession>
<comment type="pathway">
    <text evidence="2">Cell wall biogenesis; peptidoglycan biosynthesis.</text>
</comment>
<keyword evidence="9" id="KW-0133">Cell shape</keyword>
<dbReference type="GO" id="GO:0006508">
    <property type="term" value="P:proteolysis"/>
    <property type="evidence" value="ECO:0007669"/>
    <property type="project" value="UniProtKB-KW"/>
</dbReference>
<feature type="active site" description="Proton acceptor" evidence="13">
    <location>
        <position position="67"/>
    </location>
</feature>
<feature type="domain" description="Peptidase S11 D-Ala-D-Ala carboxypeptidase A C-terminal" evidence="16">
    <location>
        <begin position="305"/>
        <end position="401"/>
    </location>
</feature>
<proteinExistence type="inferred from homology"/>
<feature type="binding site" evidence="14">
    <location>
        <position position="255"/>
    </location>
    <ligand>
        <name>substrate</name>
    </ligand>
</feature>
<gene>
    <name evidence="17" type="ORF">SAMN05421852_101433</name>
</gene>
<dbReference type="PANTHER" id="PTHR21581:SF11">
    <property type="entry name" value="D-ALANYL-D-ALANINE CARBOXYPEPTIDASE DACA"/>
    <property type="match status" value="1"/>
</dbReference>
<dbReference type="GO" id="GO:0071555">
    <property type="term" value="P:cell wall organization"/>
    <property type="evidence" value="ECO:0007669"/>
    <property type="project" value="UniProtKB-KW"/>
</dbReference>
<evidence type="ECO:0000256" key="15">
    <source>
        <dbReference type="RuleBase" id="RU004016"/>
    </source>
</evidence>
<dbReference type="OrthoDB" id="9791132at2"/>
<evidence type="ECO:0000259" key="16">
    <source>
        <dbReference type="SMART" id="SM00936"/>
    </source>
</evidence>
<keyword evidence="11" id="KW-0961">Cell wall biogenesis/degradation</keyword>
<dbReference type="InterPro" id="IPR012338">
    <property type="entry name" value="Beta-lactam/transpept-like"/>
</dbReference>
<evidence type="ECO:0000313" key="18">
    <source>
        <dbReference type="Proteomes" id="UP000199545"/>
    </source>
</evidence>
<evidence type="ECO:0000256" key="1">
    <source>
        <dbReference type="ARBA" id="ARBA00003217"/>
    </source>
</evidence>
<evidence type="ECO:0000256" key="14">
    <source>
        <dbReference type="PIRSR" id="PIRSR618044-2"/>
    </source>
</evidence>
<evidence type="ECO:0000256" key="3">
    <source>
        <dbReference type="ARBA" id="ARBA00007164"/>
    </source>
</evidence>
<protein>
    <recommendedName>
        <fullName evidence="4">serine-type D-Ala-D-Ala carboxypeptidase</fullName>
        <ecNumber evidence="4">3.4.16.4</ecNumber>
    </recommendedName>
</protein>
<keyword evidence="18" id="KW-1185">Reference proteome</keyword>
<dbReference type="InterPro" id="IPR012907">
    <property type="entry name" value="Peptidase_S11_C"/>
</dbReference>
<evidence type="ECO:0000256" key="6">
    <source>
        <dbReference type="ARBA" id="ARBA00022670"/>
    </source>
</evidence>
<keyword evidence="6" id="KW-0645">Protease</keyword>
<dbReference type="InterPro" id="IPR015956">
    <property type="entry name" value="Peniciliin-bd_prot_C_sf"/>
</dbReference>
<evidence type="ECO:0000256" key="9">
    <source>
        <dbReference type="ARBA" id="ARBA00022960"/>
    </source>
</evidence>
<dbReference type="Gene3D" id="3.40.710.10">
    <property type="entry name" value="DD-peptidase/beta-lactamase superfamily"/>
    <property type="match status" value="1"/>
</dbReference>
<dbReference type="PRINTS" id="PR00725">
    <property type="entry name" value="DADACBPTASE1"/>
</dbReference>
<comment type="similarity">
    <text evidence="3 15">Belongs to the peptidase S11 family.</text>
</comment>
<dbReference type="SUPFAM" id="SSF56601">
    <property type="entry name" value="beta-lactamase/transpeptidase-like"/>
    <property type="match status" value="1"/>
</dbReference>
<keyword evidence="5 17" id="KW-0121">Carboxypeptidase</keyword>
<dbReference type="RefSeq" id="WP_093227543.1">
    <property type="nucleotide sequence ID" value="NZ_FORR01000001.1"/>
</dbReference>
<keyword evidence="7" id="KW-0732">Signal</keyword>
<dbReference type="UniPathway" id="UPA00219"/>
<sequence length="421" mass="46877">MAGRWGMGFLGGIVLFFFCLFGFPASLVAAEQPKLPDIKAEAYYIMDFETGATLAEYNAEEPRAPASMTKMMSAFVVLDQIKAGKLRWDDKVEISKRAAAIPEAKIDLKPGKEETVRTLFDAMLIQSANNATVALAEKVGRSEEGFVALMNKKAKELGMKNTQFRTASGLDEKSYGRYMPAMPAGHRQFENNVMSAHDTAILARKLIQTHPEVLKTTETKTKTLREGTSREEKIKNWNLMLPSFPHAFEGVDGIKTGHTDEAGYCFTGTAKRGELRLITVIMGAKSDDRRFIETKKLLEYGFEHYELKTMLTANQPVPKHSTLALPNGVEREVPVGVKTSVKAPVLKGEDSKYTYQVQFDPAVKAPLKKGDVVGQVKVLYNGKEIKNIDPVQLTAQADVEEASSIRLFFRDLFDSITSWFR</sequence>
<comment type="catalytic activity">
    <reaction evidence="12">
        <text>Preferential cleavage: (Ac)2-L-Lys-D-Ala-|-D-Ala. Also transpeptidation of peptidyl-alanyl moieties that are N-acyl substituents of D-alanine.</text>
        <dbReference type="EC" id="3.4.16.4"/>
    </reaction>
</comment>
<evidence type="ECO:0000256" key="8">
    <source>
        <dbReference type="ARBA" id="ARBA00022801"/>
    </source>
</evidence>
<dbReference type="PANTHER" id="PTHR21581">
    <property type="entry name" value="D-ALANYL-D-ALANINE CARBOXYPEPTIDASE"/>
    <property type="match status" value="1"/>
</dbReference>
<evidence type="ECO:0000256" key="4">
    <source>
        <dbReference type="ARBA" id="ARBA00012448"/>
    </source>
</evidence>
<dbReference type="SUPFAM" id="SSF69189">
    <property type="entry name" value="Penicillin-binding protein associated domain"/>
    <property type="match status" value="1"/>
</dbReference>
<dbReference type="AlphaFoldDB" id="A0A1I3KFC7"/>